<dbReference type="SUPFAM" id="SSF52980">
    <property type="entry name" value="Restriction endonuclease-like"/>
    <property type="match status" value="1"/>
</dbReference>
<feature type="region of interest" description="Disordered" evidence="7">
    <location>
        <begin position="1372"/>
        <end position="1454"/>
    </location>
</feature>
<dbReference type="EMBL" id="VXBL01004601">
    <property type="protein sequence ID" value="NXO53333.1"/>
    <property type="molecule type" value="Genomic_DNA"/>
</dbReference>
<feature type="region of interest" description="Disordered" evidence="7">
    <location>
        <begin position="1473"/>
        <end position="1492"/>
    </location>
</feature>
<dbReference type="InterPro" id="IPR047418">
    <property type="entry name" value="XPF_nuclease_FANCM"/>
</dbReference>
<dbReference type="CDD" id="cd18801">
    <property type="entry name" value="SF2_C_FANCM_Hef"/>
    <property type="match status" value="1"/>
</dbReference>
<dbReference type="Gene3D" id="1.20.1320.20">
    <property type="entry name" value="hef helicase domain"/>
    <property type="match status" value="1"/>
</dbReference>
<dbReference type="SUPFAM" id="SSF52540">
    <property type="entry name" value="P-loop containing nucleoside triphosphate hydrolases"/>
    <property type="match status" value="1"/>
</dbReference>
<dbReference type="InterPro" id="IPR006166">
    <property type="entry name" value="ERCC4_domain"/>
</dbReference>
<dbReference type="GO" id="GO:0009378">
    <property type="term" value="F:four-way junction helicase activity"/>
    <property type="evidence" value="ECO:0007669"/>
    <property type="project" value="TreeGrafter"/>
</dbReference>
<evidence type="ECO:0000256" key="5">
    <source>
        <dbReference type="ARBA" id="ARBA00022840"/>
    </source>
</evidence>
<keyword evidence="1" id="KW-0547">Nucleotide-binding</keyword>
<dbReference type="SMART" id="SM00490">
    <property type="entry name" value="HELICc"/>
    <property type="match status" value="1"/>
</dbReference>
<evidence type="ECO:0000256" key="6">
    <source>
        <dbReference type="ARBA" id="ARBA00023204"/>
    </source>
</evidence>
<evidence type="ECO:0000313" key="10">
    <source>
        <dbReference type="Proteomes" id="UP000567570"/>
    </source>
</evidence>
<dbReference type="Proteomes" id="UP000567570">
    <property type="component" value="Unassembled WGS sequence"/>
</dbReference>
<keyword evidence="10" id="KW-1185">Reference proteome</keyword>
<dbReference type="CDD" id="cd12091">
    <property type="entry name" value="FANCM_ID"/>
    <property type="match status" value="1"/>
</dbReference>
<feature type="region of interest" description="Disordered" evidence="7">
    <location>
        <begin position="1509"/>
        <end position="1529"/>
    </location>
</feature>
<evidence type="ECO:0000256" key="3">
    <source>
        <dbReference type="ARBA" id="ARBA00022801"/>
    </source>
</evidence>
<feature type="compositionally biased region" description="Acidic residues" evidence="7">
    <location>
        <begin position="1247"/>
        <end position="1256"/>
    </location>
</feature>
<dbReference type="PROSITE" id="PS51194">
    <property type="entry name" value="HELICASE_CTER"/>
    <property type="match status" value="1"/>
</dbReference>
<gene>
    <name evidence="9" type="primary">Fancm</name>
    <name evidence="9" type="ORF">ARAGUA_R02972</name>
</gene>
<feature type="region of interest" description="Disordered" evidence="7">
    <location>
        <begin position="1130"/>
        <end position="1257"/>
    </location>
</feature>
<feature type="compositionally biased region" description="Polar residues" evidence="7">
    <location>
        <begin position="1053"/>
        <end position="1072"/>
    </location>
</feature>
<dbReference type="GO" id="GO:0036297">
    <property type="term" value="P:interstrand cross-link repair"/>
    <property type="evidence" value="ECO:0007669"/>
    <property type="project" value="TreeGrafter"/>
</dbReference>
<keyword evidence="6" id="KW-0234">DNA repair</keyword>
<dbReference type="GO" id="GO:0045003">
    <property type="term" value="P:double-strand break repair via synthesis-dependent strand annealing"/>
    <property type="evidence" value="ECO:0007669"/>
    <property type="project" value="TreeGrafter"/>
</dbReference>
<feature type="non-terminal residue" evidence="9">
    <location>
        <position position="1"/>
    </location>
</feature>
<organism evidence="9 10">
    <name type="scientific">Aramus guarauna</name>
    <name type="common">Limpkin</name>
    <name type="synonym">Scolopax guarauna</name>
    <dbReference type="NCBI Taxonomy" id="54356"/>
    <lineage>
        <taxon>Eukaryota</taxon>
        <taxon>Metazoa</taxon>
        <taxon>Chordata</taxon>
        <taxon>Craniata</taxon>
        <taxon>Vertebrata</taxon>
        <taxon>Euteleostomi</taxon>
        <taxon>Archelosauria</taxon>
        <taxon>Archosauria</taxon>
        <taxon>Dinosauria</taxon>
        <taxon>Saurischia</taxon>
        <taxon>Theropoda</taxon>
        <taxon>Coelurosauria</taxon>
        <taxon>Aves</taxon>
        <taxon>Neognathae</taxon>
        <taxon>Neoaves</taxon>
        <taxon>Gruiformes</taxon>
        <taxon>Aramidae</taxon>
        <taxon>Aramus</taxon>
    </lineage>
</organism>
<keyword evidence="2" id="KW-0227">DNA damage</keyword>
<dbReference type="PANTHER" id="PTHR14025:SF20">
    <property type="entry name" value="FANCONI ANEMIA GROUP M PROTEIN"/>
    <property type="match status" value="1"/>
</dbReference>
<dbReference type="Gene3D" id="3.40.50.300">
    <property type="entry name" value="P-loop containing nucleotide triphosphate hydrolases"/>
    <property type="match status" value="1"/>
</dbReference>
<dbReference type="CDD" id="cd20077">
    <property type="entry name" value="XPF_nuclease_FANCM"/>
    <property type="match status" value="1"/>
</dbReference>
<name>A0A7L1SVJ4_ARAGA</name>
<dbReference type="Gene3D" id="3.40.50.10130">
    <property type="match status" value="1"/>
</dbReference>
<dbReference type="GO" id="GO:0043138">
    <property type="term" value="F:3'-5' DNA helicase activity"/>
    <property type="evidence" value="ECO:0007669"/>
    <property type="project" value="InterPro"/>
</dbReference>
<feature type="non-terminal residue" evidence="9">
    <location>
        <position position="1775"/>
    </location>
</feature>
<dbReference type="InterPro" id="IPR031879">
    <property type="entry name" value="FANCM-MHF-bd"/>
</dbReference>
<feature type="region of interest" description="Disordered" evidence="7">
    <location>
        <begin position="571"/>
        <end position="601"/>
    </location>
</feature>
<dbReference type="GO" id="GO:0000400">
    <property type="term" value="F:four-way junction DNA binding"/>
    <property type="evidence" value="ECO:0007669"/>
    <property type="project" value="TreeGrafter"/>
</dbReference>
<reference evidence="9 10" key="1">
    <citation type="submission" date="2019-09" db="EMBL/GenBank/DDBJ databases">
        <title>Bird 10,000 Genomes (B10K) Project - Family phase.</title>
        <authorList>
            <person name="Zhang G."/>
        </authorList>
    </citation>
    <scope>NUCLEOTIDE SEQUENCE [LARGE SCALE GENOMIC DNA]</scope>
    <source>
        <strain evidence="9">B10K-DU-002-11</strain>
        <tissue evidence="9">Muscle</tissue>
    </source>
</reference>
<keyword evidence="5" id="KW-0067">ATP-binding</keyword>
<dbReference type="GO" id="GO:0004518">
    <property type="term" value="F:nuclease activity"/>
    <property type="evidence" value="ECO:0007669"/>
    <property type="project" value="InterPro"/>
</dbReference>
<dbReference type="GO" id="GO:0005524">
    <property type="term" value="F:ATP binding"/>
    <property type="evidence" value="ECO:0007669"/>
    <property type="project" value="UniProtKB-KW"/>
</dbReference>
<keyword evidence="4" id="KW-0347">Helicase</keyword>
<dbReference type="InterPro" id="IPR039686">
    <property type="entry name" value="FANCM/Mph1-like_ID"/>
</dbReference>
<dbReference type="InterPro" id="IPR011335">
    <property type="entry name" value="Restrct_endonuc-II-like"/>
</dbReference>
<feature type="compositionally biased region" description="Polar residues" evidence="7">
    <location>
        <begin position="1419"/>
        <end position="1440"/>
    </location>
</feature>
<comment type="caution">
    <text evidence="9">The sequence shown here is derived from an EMBL/GenBank/DDBJ whole genome shotgun (WGS) entry which is preliminary data.</text>
</comment>
<dbReference type="PANTHER" id="PTHR14025">
    <property type="entry name" value="FANCONI ANEMIA GROUP M FANCM FAMILY MEMBER"/>
    <property type="match status" value="1"/>
</dbReference>
<dbReference type="FunFam" id="1.20.1320.20:FF:000001">
    <property type="entry name" value="Fanconi anemia, complementation group M"/>
    <property type="match status" value="1"/>
</dbReference>
<evidence type="ECO:0000256" key="1">
    <source>
        <dbReference type="ARBA" id="ARBA00022741"/>
    </source>
</evidence>
<feature type="region of interest" description="Disordered" evidence="7">
    <location>
        <begin position="1011"/>
        <end position="1072"/>
    </location>
</feature>
<feature type="domain" description="Helicase C-terminal" evidence="8">
    <location>
        <begin position="174"/>
        <end position="337"/>
    </location>
</feature>
<dbReference type="Gene3D" id="1.10.150.20">
    <property type="entry name" value="5' to 3' exonuclease, C-terminal subdomain"/>
    <property type="match status" value="1"/>
</dbReference>
<evidence type="ECO:0000313" key="9">
    <source>
        <dbReference type="EMBL" id="NXO53333.1"/>
    </source>
</evidence>
<feature type="compositionally biased region" description="Low complexity" evidence="7">
    <location>
        <begin position="1203"/>
        <end position="1212"/>
    </location>
</feature>
<dbReference type="Pfam" id="PF02732">
    <property type="entry name" value="ERCC4"/>
    <property type="match status" value="1"/>
</dbReference>
<proteinExistence type="predicted"/>
<accession>A0A7L1SVJ4</accession>
<feature type="compositionally biased region" description="Polar residues" evidence="7">
    <location>
        <begin position="1397"/>
        <end position="1408"/>
    </location>
</feature>
<sequence length="1775" mass="199794">LQVLETFAGRLIKIGVLARRDIPKLTKYQIILARDQYRKNPSSQNVGIHQGIVEGDFALCISLYHGYELLLQMGVRSLFIYLFGIMDGSKGLTRTKNELGRNEDFMKLYQQLRDMFSDTSLASANGSVYKSKTVFENKKKFIYSHPKLKKLEEIVIEHFKSWKKGCSDQVRTESVSANTVDTRVMIFSSFRDSVQEIAEMLSQLSPVVRVMTFVGHSTGKSTKGFTQKEQLEVVKRFREGGYNTLVSTCVGEEGLDIGEVDLIICFDAQKSPIRLVQRMGRTGRRRQGRIVVILAEGREERTYNQSQSNKRSIHKAISGNKMLHFYQHSPRMIPEGINPKLHKMFITAEKYEPSNSRMLSKERRSSSLQHKSALFSCVTGQKQIHCHENWSLSPEEFEIWDRLYRIKESDGVKEPILPQIQFETLENLEEVSKHEDEATHELSLSEWRIWQNRPFPTSMVDHSDRCYHFISVMEMIELMRHEQGDCSYELEVQPHLHTEDVNIQRNKSHLSMTNSTFHQKACSSRKDMAHRAKVKPFLPDTDDNGSEFFSTFKITKTKTPKRNSRLNVEVPELPTDSNTSASCSARRLAEENTDQGSQKDEELEVTFDLNEFIDLCDDSESTLVHESAGKEYKPVDKTCQSLGMNHMDSGYSSFTTEKSPVSSDLFYLPESYVDSFALVRPSEEPSWLKGIFSHVKRFLSQSPPSLNKLYDFENIMRNEETICPFPKVISDHYSERLQDKVFPASSEVDHSLPLFENPELKVTSELCASVSSCFSKTVSSSETAAVKAKEELHWNDGFDGLFDNEEFTEIEKKTPTINHTLTNTPSSKYFVQEDKDLEMNKKSVIIDEEKSIHLFEDDHICDTNNGSFSMSNKHLVQSDSGENVVRPVAEQGSKGFPAEACCAKAGRTRKEQPVSPKTTTMEMSGDVSMTEQFLDNDDLYDGSQELFSVNFDLGFSIEECENEIFEEAINSNKSRKLNGASGSPADVKASGDKKNVLNSFRLETSPEQVCKSLEKRDISTPLPVQSRSRSGREGAVDPATAVPFLRSGDRRTGSGSPEASASALSTPTSRKVMNTESIRRIPMKDFSSTKEEIPEVPLTDEINPSPHRQNFGGSATDALHSLLGRTENLEDTNLPAEGTSSESEEEIVFQRKNRKKKNVLKSPDVKNDSDFESPIRAIRKRRHPLNMVNTSSDDSMDFHKNSSRTTNSSSAAPNKKQLTSTKRQKNAARQFLDEEAELSQQDADGISSDESDDAENELNSSLAQFLNDDVEITQVLNDCEMKGVYLKSVRSPALGNRYKMVHREFNNMAIFSQIPEQDQTYAEDSFCVGEEEEETCQKSESSEEEVCVNFDLLNNESFTSGRKQYLTRRRKKLNQARMEENSSVPVQKKPSRIIVLSDSSGDETSVSTEKPKKTDCSWVEQQNAKSPKSLPSVSSAQHTKTAGEISAHQSVESKSETLLGLKASVSEMVDFHPERPGRSTHCPPVVTTSAPGKEDLQAPTELETSLKNTCRNTSVPSRSASTNPSSATALFSRDPLEKKPSLCILVDSREISSGAEVISSLKAVHAVKVQVCSLSSSDYIVSNRMAVERKFLSELLNSVNRNKVTQRIQRLQSMFERVCVIVEKDRIKPGETSRFFQRTQYYDGMLSALVQAGVRILFSSCQEETAGLLKDLALVEQRKNAGICVPTEVEGHKREMLNFYLSVPNLSYLAALNMCHHFGSVRQMVNSSPLDIATGAQVSPQKAEEIYRYLHYGFEVQMLPENLSAKGRSNGAARS</sequence>
<feature type="region of interest" description="Disordered" evidence="7">
    <location>
        <begin position="1089"/>
        <end position="1115"/>
    </location>
</feature>
<evidence type="ECO:0000256" key="2">
    <source>
        <dbReference type="ARBA" id="ARBA00022763"/>
    </source>
</evidence>
<dbReference type="SMART" id="SM00891">
    <property type="entry name" value="ERCC4"/>
    <property type="match status" value="1"/>
</dbReference>
<dbReference type="GO" id="GO:0016787">
    <property type="term" value="F:hydrolase activity"/>
    <property type="evidence" value="ECO:0007669"/>
    <property type="project" value="UniProtKB-KW"/>
</dbReference>
<protein>
    <submittedName>
        <fullName evidence="9">FANCM protein</fullName>
    </submittedName>
</protein>
<dbReference type="InterPro" id="IPR001650">
    <property type="entry name" value="Helicase_C-like"/>
</dbReference>
<evidence type="ECO:0000256" key="4">
    <source>
        <dbReference type="ARBA" id="ARBA00022806"/>
    </source>
</evidence>
<dbReference type="Pfam" id="PF00271">
    <property type="entry name" value="Helicase_C"/>
    <property type="match status" value="1"/>
</dbReference>
<dbReference type="Pfam" id="PF16783">
    <property type="entry name" value="FANCM-MHF_bd"/>
    <property type="match status" value="1"/>
</dbReference>
<keyword evidence="3" id="KW-0378">Hydrolase</keyword>
<evidence type="ECO:0000259" key="8">
    <source>
        <dbReference type="PROSITE" id="PS51194"/>
    </source>
</evidence>
<dbReference type="SUPFAM" id="SSF47781">
    <property type="entry name" value="RuvA domain 2-like"/>
    <property type="match status" value="1"/>
</dbReference>
<dbReference type="InterPro" id="IPR027417">
    <property type="entry name" value="P-loop_NTPase"/>
</dbReference>
<dbReference type="InterPro" id="IPR010994">
    <property type="entry name" value="RuvA_2-like"/>
</dbReference>
<evidence type="ECO:0000256" key="7">
    <source>
        <dbReference type="SAM" id="MobiDB-lite"/>
    </source>
</evidence>